<dbReference type="PROSITE" id="PS50206">
    <property type="entry name" value="RHODANESE_3"/>
    <property type="match status" value="1"/>
</dbReference>
<name>A0A0F8XNX1_9ZZZZ</name>
<feature type="domain" description="Rhodanese" evidence="1">
    <location>
        <begin position="53"/>
        <end position="83"/>
    </location>
</feature>
<protein>
    <recommendedName>
        <fullName evidence="1">Rhodanese domain-containing protein</fullName>
    </recommendedName>
</protein>
<comment type="caution">
    <text evidence="2">The sequence shown here is derived from an EMBL/GenBank/DDBJ whole genome shotgun (WGS) entry which is preliminary data.</text>
</comment>
<gene>
    <name evidence="2" type="ORF">LCGC14_2920810</name>
</gene>
<proteinExistence type="predicted"/>
<reference evidence="2" key="1">
    <citation type="journal article" date="2015" name="Nature">
        <title>Complex archaea that bridge the gap between prokaryotes and eukaryotes.</title>
        <authorList>
            <person name="Spang A."/>
            <person name="Saw J.H."/>
            <person name="Jorgensen S.L."/>
            <person name="Zaremba-Niedzwiedzka K."/>
            <person name="Martijn J."/>
            <person name="Lind A.E."/>
            <person name="van Eijk R."/>
            <person name="Schleper C."/>
            <person name="Guy L."/>
            <person name="Ettema T.J."/>
        </authorList>
    </citation>
    <scope>NUCLEOTIDE SEQUENCE</scope>
</reference>
<evidence type="ECO:0000259" key="1">
    <source>
        <dbReference type="PROSITE" id="PS50206"/>
    </source>
</evidence>
<dbReference type="InterPro" id="IPR001763">
    <property type="entry name" value="Rhodanese-like_dom"/>
</dbReference>
<dbReference type="EMBL" id="LAZR01058040">
    <property type="protein sequence ID" value="KKK70752.1"/>
    <property type="molecule type" value="Genomic_DNA"/>
</dbReference>
<evidence type="ECO:0000313" key="2">
    <source>
        <dbReference type="EMBL" id="KKK70752.1"/>
    </source>
</evidence>
<dbReference type="AlphaFoldDB" id="A0A0F8XNX1"/>
<organism evidence="2">
    <name type="scientific">marine sediment metagenome</name>
    <dbReference type="NCBI Taxonomy" id="412755"/>
    <lineage>
        <taxon>unclassified sequences</taxon>
        <taxon>metagenomes</taxon>
        <taxon>ecological metagenomes</taxon>
    </lineage>
</organism>
<sequence length="85" mass="9826">MSAREQIDKLANFIMAEVEGEPSESEGAGDTAIRIIRELQEKVESMQDDVNLWQCMKEAGIDNVEVYSHGYDIYYERYPEKDEFA</sequence>
<accession>A0A0F8XNX1</accession>